<comment type="caution">
    <text evidence="2">The sequence shown here is derived from an EMBL/GenBank/DDBJ whole genome shotgun (WGS) entry which is preliminary data.</text>
</comment>
<sequence>MLQANVSSESRDAWVHGGSLVQGHLASADTEDVRPRLGHRDRRCLADPGTGSGDDDDAVMKGASVLVFHQGVFHLLFDWRLWPLPGTRT</sequence>
<reference evidence="3" key="1">
    <citation type="journal article" date="2019" name="Int. J. Syst. Evol. Microbiol.">
        <title>The Global Catalogue of Microorganisms (GCM) 10K type strain sequencing project: providing services to taxonomists for standard genome sequencing and annotation.</title>
        <authorList>
            <consortium name="The Broad Institute Genomics Platform"/>
            <consortium name="The Broad Institute Genome Sequencing Center for Infectious Disease"/>
            <person name="Wu L."/>
            <person name="Ma J."/>
        </authorList>
    </citation>
    <scope>NUCLEOTIDE SEQUENCE [LARGE SCALE GENOMIC DNA]</scope>
    <source>
        <strain evidence="3">JCM 9091</strain>
    </source>
</reference>
<evidence type="ECO:0000313" key="3">
    <source>
        <dbReference type="Proteomes" id="UP001501532"/>
    </source>
</evidence>
<accession>A0ABP6LNC5</accession>
<dbReference type="EMBL" id="BAAAUF010000028">
    <property type="protein sequence ID" value="GAA3049021.1"/>
    <property type="molecule type" value="Genomic_DNA"/>
</dbReference>
<evidence type="ECO:0000313" key="2">
    <source>
        <dbReference type="EMBL" id="GAA3049021.1"/>
    </source>
</evidence>
<feature type="region of interest" description="Disordered" evidence="1">
    <location>
        <begin position="26"/>
        <end position="56"/>
    </location>
</feature>
<organism evidence="2 3">
    <name type="scientific">Streptomyces glomeratus</name>
    <dbReference type="NCBI Taxonomy" id="284452"/>
    <lineage>
        <taxon>Bacteria</taxon>
        <taxon>Bacillati</taxon>
        <taxon>Actinomycetota</taxon>
        <taxon>Actinomycetes</taxon>
        <taxon>Kitasatosporales</taxon>
        <taxon>Streptomycetaceae</taxon>
        <taxon>Streptomyces</taxon>
    </lineage>
</organism>
<protein>
    <submittedName>
        <fullName evidence="2">Uncharacterized protein</fullName>
    </submittedName>
</protein>
<keyword evidence="3" id="KW-1185">Reference proteome</keyword>
<proteinExistence type="predicted"/>
<dbReference type="Proteomes" id="UP001501532">
    <property type="component" value="Unassembled WGS sequence"/>
</dbReference>
<evidence type="ECO:0000256" key="1">
    <source>
        <dbReference type="SAM" id="MobiDB-lite"/>
    </source>
</evidence>
<gene>
    <name evidence="2" type="ORF">GCM10010448_35040</name>
</gene>
<name>A0ABP6LNC5_9ACTN</name>